<evidence type="ECO:0000313" key="1">
    <source>
        <dbReference type="EMBL" id="BFP45234.1"/>
    </source>
</evidence>
<name>A0AB33JVB3_9ACTN</name>
<dbReference type="RefSeq" id="WP_407987755.1">
    <property type="nucleotide sequence ID" value="NZ_AP035881.2"/>
</dbReference>
<proteinExistence type="predicted"/>
<dbReference type="AlphaFoldDB" id="A0AB33JVB3"/>
<accession>A0AB33JVB3</accession>
<gene>
    <name evidence="1" type="ORF">KCMC57_16020</name>
</gene>
<sequence>MPTADLPSTDLPTGDLRTADLIGAELIDHQGKSLGRVTDLGLDEARLPNGAPALRLVGLVASSGRLARLLCLDHRPVDRPRLLGRLARRMTARARWIPWCDIAMITPGTVRHAGVVHLKAGARPEPLVPRGRTVG</sequence>
<dbReference type="EMBL" id="AP035881">
    <property type="protein sequence ID" value="BFP45234.1"/>
    <property type="molecule type" value="Genomic_DNA"/>
</dbReference>
<evidence type="ECO:0008006" key="2">
    <source>
        <dbReference type="Google" id="ProtNLM"/>
    </source>
</evidence>
<protein>
    <recommendedName>
        <fullName evidence="2">PRC-barrel domain-containing protein</fullName>
    </recommendedName>
</protein>
<organism evidence="1">
    <name type="scientific">Kitasatospora sp. CMC57</name>
    <dbReference type="NCBI Taxonomy" id="3231513"/>
    <lineage>
        <taxon>Bacteria</taxon>
        <taxon>Bacillati</taxon>
        <taxon>Actinomycetota</taxon>
        <taxon>Actinomycetes</taxon>
        <taxon>Kitasatosporales</taxon>
        <taxon>Streptomycetaceae</taxon>
        <taxon>Kitasatospora</taxon>
    </lineage>
</organism>
<reference evidence="1" key="1">
    <citation type="submission" date="2024-07" db="EMBL/GenBank/DDBJ databases">
        <title>Complete genome sequences of cellulolytic bacteria, Kitasatospora sp. CMC57 and Streptomyces sp. CMC78, isolated from Japanese agricultural soil.</title>
        <authorList>
            <person name="Hashimoto T."/>
            <person name="Ito M."/>
            <person name="Iwamoto M."/>
            <person name="Fukahori D."/>
            <person name="Shoda T."/>
            <person name="Sakoda M."/>
            <person name="Morohoshi T."/>
            <person name="Mitsuboshi M."/>
            <person name="Nishizawa T."/>
        </authorList>
    </citation>
    <scope>NUCLEOTIDE SEQUENCE</scope>
    <source>
        <strain evidence="1">CMC57</strain>
    </source>
</reference>